<evidence type="ECO:0000259" key="3">
    <source>
        <dbReference type="Pfam" id="PF01551"/>
    </source>
</evidence>
<evidence type="ECO:0000313" key="4">
    <source>
        <dbReference type="EMBL" id="NYD65506.1"/>
    </source>
</evidence>
<dbReference type="SUPFAM" id="SSF51261">
    <property type="entry name" value="Duplicated hybrid motif"/>
    <property type="match status" value="1"/>
</dbReference>
<dbReference type="Proteomes" id="UP000292686">
    <property type="component" value="Unassembled WGS sequence"/>
</dbReference>
<reference evidence="4 7" key="2">
    <citation type="submission" date="2020-07" db="EMBL/GenBank/DDBJ databases">
        <title>Sequencing the genomes of 1000 actinobacteria strains.</title>
        <authorList>
            <person name="Klenk H.-P."/>
        </authorList>
    </citation>
    <scope>NUCLEOTIDE SEQUENCE [LARGE SCALE GENOMIC DNA]</scope>
    <source>
        <strain evidence="4 7">DSM 23870</strain>
    </source>
</reference>
<protein>
    <submittedName>
        <fullName evidence="4">Murein DD-endopeptidase MepM/ murein hydrolase activator NlpD</fullName>
    </submittedName>
</protein>
<dbReference type="InterPro" id="IPR011055">
    <property type="entry name" value="Dup_hybrid_motif"/>
</dbReference>
<dbReference type="OrthoDB" id="1099523at2"/>
<dbReference type="PANTHER" id="PTHR21666:SF270">
    <property type="entry name" value="MUREIN HYDROLASE ACTIVATOR ENVC"/>
    <property type="match status" value="1"/>
</dbReference>
<dbReference type="EMBL" id="SDPM01000007">
    <property type="protein sequence ID" value="RXZ85764.1"/>
    <property type="molecule type" value="Genomic_DNA"/>
</dbReference>
<feature type="chain" id="PRO_5038238985" evidence="2">
    <location>
        <begin position="24"/>
        <end position="576"/>
    </location>
</feature>
<evidence type="ECO:0000256" key="2">
    <source>
        <dbReference type="SAM" id="SignalP"/>
    </source>
</evidence>
<dbReference type="EMBL" id="JACCBI010000001">
    <property type="protein sequence ID" value="NYD65506.1"/>
    <property type="molecule type" value="Genomic_DNA"/>
</dbReference>
<dbReference type="RefSeq" id="WP_129175961.1">
    <property type="nucleotide sequence ID" value="NZ_JACCBI010000001.1"/>
</dbReference>
<dbReference type="CDD" id="cd12797">
    <property type="entry name" value="M23_peptidase"/>
    <property type="match status" value="1"/>
</dbReference>
<dbReference type="Pfam" id="PF04122">
    <property type="entry name" value="CW_binding_2"/>
    <property type="match status" value="3"/>
</dbReference>
<dbReference type="Gene3D" id="3.40.50.12090">
    <property type="match status" value="1"/>
</dbReference>
<dbReference type="AlphaFoldDB" id="A0A4Q2M1I5"/>
<proteinExistence type="predicted"/>
<name>A0A4Q2M1I5_9MICO</name>
<evidence type="ECO:0000313" key="7">
    <source>
        <dbReference type="Proteomes" id="UP000581087"/>
    </source>
</evidence>
<gene>
    <name evidence="4" type="ORF">BJ972_000025</name>
    <name evidence="5" type="ORF">ESP50_13270</name>
</gene>
<evidence type="ECO:0000313" key="5">
    <source>
        <dbReference type="EMBL" id="RXZ85764.1"/>
    </source>
</evidence>
<feature type="signal peptide" evidence="2">
    <location>
        <begin position="1"/>
        <end position="23"/>
    </location>
</feature>
<keyword evidence="4" id="KW-0378">Hydrolase</keyword>
<feature type="compositionally biased region" description="Pro residues" evidence="1">
    <location>
        <begin position="106"/>
        <end position="116"/>
    </location>
</feature>
<reference evidence="5 6" key="1">
    <citation type="submission" date="2019-01" db="EMBL/GenBank/DDBJ databases">
        <title>Agromyces.</title>
        <authorList>
            <person name="Li J."/>
        </authorList>
    </citation>
    <scope>NUCLEOTIDE SEQUENCE [LARGE SCALE GENOMIC DNA]</scope>
    <source>
        <strain evidence="5 6">DSM 23870</strain>
    </source>
</reference>
<dbReference type="InterPro" id="IPR007253">
    <property type="entry name" value="Cell_wall-bd_2"/>
</dbReference>
<accession>A0A4Q2M1I5</accession>
<dbReference type="GO" id="GO:0004222">
    <property type="term" value="F:metalloendopeptidase activity"/>
    <property type="evidence" value="ECO:0007669"/>
    <property type="project" value="TreeGrafter"/>
</dbReference>
<feature type="domain" description="M23ase beta-sheet core" evidence="3">
    <location>
        <begin position="468"/>
        <end position="564"/>
    </location>
</feature>
<keyword evidence="6" id="KW-1185">Reference proteome</keyword>
<sequence>MFRTHAIAAAIAAIAIVSGGALAPVHAAEEPAPITSATSTPAPNTPAPSTPAPSDAPGGDESLQHIPVETEAPVATSAPTEPAPVDPAPAETPAPQAPVETATPEPVIPTPAPTPLAPQSTTKPDVRAASQTVIAPFPNGVNRLAGVDRFETAIAVSKRFAPSIPVLYMSTATDFPDALTAAAAAAKGGGPLLLTYADVLPPAVKAEIQRLSPERIIVVGGEAIIGGAVFNELSNLAPRISRLGGSDRYQTGEILALEAFNSSAEAFIATGRDFPDALAASAAAGARSAPVLLVDGLADTVRESTVRALRSLGVTSVRLAGGTGAVSAGIESALRSFGFSIERYQGEDRYLTASAINTAVFGSNIRTVFFATGLEFPDALAGAALAGGMKMPLYITRVGCIPHPVHTALNAINPPARVILGGEGAVNSSVETNTACAAAWTKPANGRITDVYGPRTPICTPGGCSNSFHYGTDIGTGCWSPIYAAAGGRVTHASWLGTYGNYIKISHGSSIDTGYAHLVNGGYLVKVGDVVSTGQQIGWSGTTGASTGCHLHFEVFSSGLRIDPQPFMLQRGVRLG</sequence>
<evidence type="ECO:0000313" key="6">
    <source>
        <dbReference type="Proteomes" id="UP000292686"/>
    </source>
</evidence>
<dbReference type="InterPro" id="IPR016047">
    <property type="entry name" value="M23ase_b-sheet_dom"/>
</dbReference>
<keyword evidence="2" id="KW-0732">Signal</keyword>
<dbReference type="Gene3D" id="2.70.70.10">
    <property type="entry name" value="Glucose Permease (Domain IIA)"/>
    <property type="match status" value="1"/>
</dbReference>
<dbReference type="Proteomes" id="UP000581087">
    <property type="component" value="Unassembled WGS sequence"/>
</dbReference>
<comment type="caution">
    <text evidence="5">The sequence shown here is derived from an EMBL/GenBank/DDBJ whole genome shotgun (WGS) entry which is preliminary data.</text>
</comment>
<feature type="compositionally biased region" description="Pro residues" evidence="1">
    <location>
        <begin position="81"/>
        <end position="96"/>
    </location>
</feature>
<organism evidence="5 6">
    <name type="scientific">Agromyces atrinae</name>
    <dbReference type="NCBI Taxonomy" id="592376"/>
    <lineage>
        <taxon>Bacteria</taxon>
        <taxon>Bacillati</taxon>
        <taxon>Actinomycetota</taxon>
        <taxon>Actinomycetes</taxon>
        <taxon>Micrococcales</taxon>
        <taxon>Microbacteriaceae</taxon>
        <taxon>Agromyces</taxon>
    </lineage>
</organism>
<feature type="region of interest" description="Disordered" evidence="1">
    <location>
        <begin position="34"/>
        <end position="127"/>
    </location>
</feature>
<dbReference type="PANTHER" id="PTHR21666">
    <property type="entry name" value="PEPTIDASE-RELATED"/>
    <property type="match status" value="1"/>
</dbReference>
<dbReference type="Pfam" id="PF01551">
    <property type="entry name" value="Peptidase_M23"/>
    <property type="match status" value="1"/>
</dbReference>
<dbReference type="InterPro" id="IPR050570">
    <property type="entry name" value="Cell_wall_metabolism_enzyme"/>
</dbReference>
<evidence type="ECO:0000256" key="1">
    <source>
        <dbReference type="SAM" id="MobiDB-lite"/>
    </source>
</evidence>